<name>A0A4Q1BJF5_TREME</name>
<feature type="domain" description="Xylanolytic transcriptional activator regulatory" evidence="3">
    <location>
        <begin position="183"/>
        <end position="257"/>
    </location>
</feature>
<comment type="caution">
    <text evidence="4">The sequence shown here is derived from an EMBL/GenBank/DDBJ whole genome shotgun (WGS) entry which is preliminary data.</text>
</comment>
<reference evidence="4 5" key="1">
    <citation type="submission" date="2016-06" db="EMBL/GenBank/DDBJ databases">
        <title>Evolution of pathogenesis and genome organization in the Tremellales.</title>
        <authorList>
            <person name="Cuomo C."/>
            <person name="Litvintseva A."/>
            <person name="Heitman J."/>
            <person name="Chen Y."/>
            <person name="Sun S."/>
            <person name="Springer D."/>
            <person name="Dromer F."/>
            <person name="Young S."/>
            <person name="Zeng Q."/>
            <person name="Chapman S."/>
            <person name="Gujja S."/>
            <person name="Saif S."/>
            <person name="Birren B."/>
        </authorList>
    </citation>
    <scope>NUCLEOTIDE SEQUENCE [LARGE SCALE GENOMIC DNA]</scope>
    <source>
        <strain evidence="4 5">ATCC 28783</strain>
    </source>
</reference>
<dbReference type="VEuPathDB" id="FungiDB:TREMEDRAFT_66245"/>
<dbReference type="STRING" id="5217.A0A4Q1BJF5"/>
<sequence length="473" mass="52946">MLDTGWLSAADAPDMLGPPEYPSEQAHLLSLESPELVLAAASSSSNLNHLVHPTKREPQLEDVTSWADISHFISLFLQYLYPLLPLVHRPTFSENLATRRDLRDIDFRALLLSIVAYVISQLPTSRLVNERFDIDELKHLQRRCHRTSRTLQGTYYGQTNLTQISTIIFDTFYLLSIGLSHTAGARLGQAVQLAYCMGIHSDCKTASLGVDAIEAQLRRRVFWQLYASDKTRAIPGPPMLINDFQGTPSLPAPIDDEFITPQGMFPQPPTRTSVLVGFVAISQVFKIISKAFFHHRCIQSEMGSVSPSWIAEAEGNLQRLLEGTPEAISRPELVKEESMKRVFGMQRANILITAAIAKFALFDLRAALDRNENSLRREREDIAREIHSLLMDIPVEDMASNGESVRGKVFHIACALVSQALPNADQELIRDWCNMFSAITFVQMPPPPDPQVDSRPTSPHRQETPPIASRTSL</sequence>
<dbReference type="Proteomes" id="UP000289152">
    <property type="component" value="Unassembled WGS sequence"/>
</dbReference>
<evidence type="ECO:0000313" key="5">
    <source>
        <dbReference type="Proteomes" id="UP000289152"/>
    </source>
</evidence>
<dbReference type="InterPro" id="IPR050987">
    <property type="entry name" value="AtrR-like"/>
</dbReference>
<accession>A0A4Q1BJF5</accession>
<keyword evidence="1" id="KW-0539">Nucleus</keyword>
<dbReference type="Pfam" id="PF04082">
    <property type="entry name" value="Fungal_trans"/>
    <property type="match status" value="1"/>
</dbReference>
<protein>
    <recommendedName>
        <fullName evidence="3">Xylanolytic transcriptional activator regulatory domain-containing protein</fullName>
    </recommendedName>
</protein>
<keyword evidence="5" id="KW-1185">Reference proteome</keyword>
<dbReference type="CDD" id="cd12148">
    <property type="entry name" value="fungal_TF_MHR"/>
    <property type="match status" value="1"/>
</dbReference>
<dbReference type="GO" id="GO:0008270">
    <property type="term" value="F:zinc ion binding"/>
    <property type="evidence" value="ECO:0007669"/>
    <property type="project" value="InterPro"/>
</dbReference>
<proteinExistence type="predicted"/>
<evidence type="ECO:0000259" key="3">
    <source>
        <dbReference type="SMART" id="SM00906"/>
    </source>
</evidence>
<dbReference type="PANTHER" id="PTHR46910:SF40">
    <property type="entry name" value="ZN(II)2CYS6 TRANSCRIPTION FACTOR (EUROFUNG)"/>
    <property type="match status" value="1"/>
</dbReference>
<dbReference type="GO" id="GO:0003677">
    <property type="term" value="F:DNA binding"/>
    <property type="evidence" value="ECO:0007669"/>
    <property type="project" value="InterPro"/>
</dbReference>
<evidence type="ECO:0000313" key="4">
    <source>
        <dbReference type="EMBL" id="RXK37841.1"/>
    </source>
</evidence>
<dbReference type="InParanoid" id="A0A4Q1BJF5"/>
<dbReference type="GO" id="GO:0003700">
    <property type="term" value="F:DNA-binding transcription factor activity"/>
    <property type="evidence" value="ECO:0007669"/>
    <property type="project" value="InterPro"/>
</dbReference>
<dbReference type="SMART" id="SM00906">
    <property type="entry name" value="Fungal_trans"/>
    <property type="match status" value="1"/>
</dbReference>
<dbReference type="OrthoDB" id="1708823at2759"/>
<feature type="region of interest" description="Disordered" evidence="2">
    <location>
        <begin position="444"/>
        <end position="473"/>
    </location>
</feature>
<organism evidence="4 5">
    <name type="scientific">Tremella mesenterica</name>
    <name type="common">Jelly fungus</name>
    <dbReference type="NCBI Taxonomy" id="5217"/>
    <lineage>
        <taxon>Eukaryota</taxon>
        <taxon>Fungi</taxon>
        <taxon>Dikarya</taxon>
        <taxon>Basidiomycota</taxon>
        <taxon>Agaricomycotina</taxon>
        <taxon>Tremellomycetes</taxon>
        <taxon>Tremellales</taxon>
        <taxon>Tremellaceae</taxon>
        <taxon>Tremella</taxon>
    </lineage>
</organism>
<dbReference type="AlphaFoldDB" id="A0A4Q1BJF5"/>
<evidence type="ECO:0000256" key="1">
    <source>
        <dbReference type="ARBA" id="ARBA00023242"/>
    </source>
</evidence>
<dbReference type="EMBL" id="SDIL01000058">
    <property type="protein sequence ID" value="RXK37841.1"/>
    <property type="molecule type" value="Genomic_DNA"/>
</dbReference>
<gene>
    <name evidence="4" type="ORF">M231_04839</name>
</gene>
<dbReference type="GO" id="GO:0006351">
    <property type="term" value="P:DNA-templated transcription"/>
    <property type="evidence" value="ECO:0007669"/>
    <property type="project" value="InterPro"/>
</dbReference>
<dbReference type="PANTHER" id="PTHR46910">
    <property type="entry name" value="TRANSCRIPTION FACTOR PDR1"/>
    <property type="match status" value="1"/>
</dbReference>
<dbReference type="InterPro" id="IPR007219">
    <property type="entry name" value="XnlR_reg_dom"/>
</dbReference>
<evidence type="ECO:0000256" key="2">
    <source>
        <dbReference type="SAM" id="MobiDB-lite"/>
    </source>
</evidence>